<evidence type="ECO:0000313" key="3">
    <source>
        <dbReference type="EMBL" id="PJE59917.1"/>
    </source>
</evidence>
<dbReference type="PROSITE" id="PS50975">
    <property type="entry name" value="ATP_GRASP"/>
    <property type="match status" value="1"/>
</dbReference>
<keyword evidence="1" id="KW-0547">Nucleotide-binding</keyword>
<dbReference type="GO" id="GO:0046872">
    <property type="term" value="F:metal ion binding"/>
    <property type="evidence" value="ECO:0007669"/>
    <property type="project" value="InterPro"/>
</dbReference>
<accession>A0A2M8KJ16</accession>
<keyword evidence="1" id="KW-0067">ATP-binding</keyword>
<dbReference type="InterPro" id="IPR003806">
    <property type="entry name" value="ATP-grasp_PylC-type"/>
</dbReference>
<dbReference type="EMBL" id="PFEA01000021">
    <property type="protein sequence ID" value="PJE59917.1"/>
    <property type="molecule type" value="Genomic_DNA"/>
</dbReference>
<organism evidence="3 4">
    <name type="scientific">Candidatus Portnoybacteria bacterium CG10_big_fil_rev_8_21_14_0_10_44_7</name>
    <dbReference type="NCBI Taxonomy" id="1974816"/>
    <lineage>
        <taxon>Bacteria</taxon>
        <taxon>Candidatus Portnoyibacteriota</taxon>
    </lineage>
</organism>
<dbReference type="Proteomes" id="UP000231086">
    <property type="component" value="Unassembled WGS sequence"/>
</dbReference>
<feature type="domain" description="ATP-grasp" evidence="2">
    <location>
        <begin position="139"/>
        <end position="355"/>
    </location>
</feature>
<reference evidence="4" key="1">
    <citation type="submission" date="2017-09" db="EMBL/GenBank/DDBJ databases">
        <title>Depth-based differentiation of microbial function through sediment-hosted aquifers and enrichment of novel symbionts in the deep terrestrial subsurface.</title>
        <authorList>
            <person name="Probst A.J."/>
            <person name="Ladd B."/>
            <person name="Jarett J.K."/>
            <person name="Geller-Mcgrath D.E."/>
            <person name="Sieber C.M.K."/>
            <person name="Emerson J.B."/>
            <person name="Anantharaman K."/>
            <person name="Thomas B.C."/>
            <person name="Malmstrom R."/>
            <person name="Stieglmeier M."/>
            <person name="Klingl A."/>
            <person name="Woyke T."/>
            <person name="Ryan C.M."/>
            <person name="Banfield J.F."/>
        </authorList>
    </citation>
    <scope>NUCLEOTIDE SEQUENCE [LARGE SCALE GENOMIC DNA]</scope>
</reference>
<dbReference type="SUPFAM" id="SSF56059">
    <property type="entry name" value="Glutathione synthetase ATP-binding domain-like"/>
    <property type="match status" value="1"/>
</dbReference>
<evidence type="ECO:0000259" key="2">
    <source>
        <dbReference type="PROSITE" id="PS50975"/>
    </source>
</evidence>
<protein>
    <recommendedName>
        <fullName evidence="2">ATP-grasp domain-containing protein</fullName>
    </recommendedName>
</protein>
<comment type="caution">
    <text evidence="3">The sequence shown here is derived from an EMBL/GenBank/DDBJ whole genome shotgun (WGS) entry which is preliminary data.</text>
</comment>
<evidence type="ECO:0000256" key="1">
    <source>
        <dbReference type="PROSITE-ProRule" id="PRU00409"/>
    </source>
</evidence>
<gene>
    <name evidence="3" type="ORF">COU85_01120</name>
</gene>
<dbReference type="Gene3D" id="3.30.470.20">
    <property type="entry name" value="ATP-grasp fold, B domain"/>
    <property type="match status" value="1"/>
</dbReference>
<dbReference type="InterPro" id="IPR011761">
    <property type="entry name" value="ATP-grasp"/>
</dbReference>
<proteinExistence type="predicted"/>
<name>A0A2M8KJ16_9BACT</name>
<dbReference type="GO" id="GO:0005524">
    <property type="term" value="F:ATP binding"/>
    <property type="evidence" value="ECO:0007669"/>
    <property type="project" value="UniProtKB-UniRule"/>
</dbReference>
<sequence length="500" mass="57256">MTINNFNSIKAFFAQKINRPIFGVGVWAFNRLGLEGIFPHYRLLCLRYSPDTALVENRVQLLSLEKGIGAKHLNIPRNSTSVLLHPQVKKCLQKFKKPLLLPYKASKKMERVCRQNDWILGIAPTRFGKKLFENKIVFRQVLEKLNASPPPGLVIPLKKLNYERLKKDLGLPFVLQHPTRGGGKGTFFIRRRQDFALAYENIIKNPQAPESEKGEKGCPKKIVAAKFIVGSSPSITVCVTRYGILNTNLQEQILDIPELFNPHKGSGLFCGHDWTFSRQISQKLNRQANAIAQKIGRYFQQQGYHGIFGLDFVADQKTNQLYTVECNPRMTGAFPTLEMALAGSDAPPLLAFHALEYLDAEYNLDLSAVNRLLQQPKMGAHLFLHNLTECWAYNHGVLRPGVYRLKNNQPEFLRPGYQLSDISQPEEFIVTEGVPFYKSYFSPNRRLCRVLTEDQVLYCPGQLNDWAHQVVQSVYRAFRLRPIRLVRLKKLFRPDYLAKE</sequence>
<dbReference type="AlphaFoldDB" id="A0A2M8KJ16"/>
<dbReference type="Pfam" id="PF02655">
    <property type="entry name" value="ATP-grasp_3"/>
    <property type="match status" value="1"/>
</dbReference>
<evidence type="ECO:0000313" key="4">
    <source>
        <dbReference type="Proteomes" id="UP000231086"/>
    </source>
</evidence>